<comment type="caution">
    <text evidence="7">The sequence shown here is derived from an EMBL/GenBank/DDBJ whole genome shotgun (WGS) entry which is preliminary data.</text>
</comment>
<gene>
    <name evidence="7" type="ORF">HMPREF0059_00213</name>
</gene>
<evidence type="ECO:0000313" key="7">
    <source>
        <dbReference type="EMBL" id="EGE38866.1"/>
    </source>
</evidence>
<evidence type="ECO:0000313" key="8">
    <source>
        <dbReference type="Proteomes" id="UP000004668"/>
    </source>
</evidence>
<dbReference type="InterPro" id="IPR050109">
    <property type="entry name" value="HTH-type_TetR-like_transc_reg"/>
</dbReference>
<evidence type="ECO:0000259" key="6">
    <source>
        <dbReference type="PROSITE" id="PS50977"/>
    </source>
</evidence>
<feature type="region of interest" description="Disordered" evidence="5">
    <location>
        <begin position="76"/>
        <end position="97"/>
    </location>
</feature>
<evidence type="ECO:0000256" key="5">
    <source>
        <dbReference type="SAM" id="MobiDB-lite"/>
    </source>
</evidence>
<dbReference type="GO" id="GO:0003700">
    <property type="term" value="F:DNA-binding transcription factor activity"/>
    <property type="evidence" value="ECO:0007669"/>
    <property type="project" value="TreeGrafter"/>
</dbReference>
<feature type="DNA-binding region" description="H-T-H motif" evidence="4">
    <location>
        <begin position="188"/>
        <end position="207"/>
    </location>
</feature>
<evidence type="ECO:0000256" key="4">
    <source>
        <dbReference type="PROSITE-ProRule" id="PRU00335"/>
    </source>
</evidence>
<dbReference type="EMBL" id="ACRE02000016">
    <property type="protein sequence ID" value="EGE38866.1"/>
    <property type="molecule type" value="Genomic_DNA"/>
</dbReference>
<dbReference type="InterPro" id="IPR009057">
    <property type="entry name" value="Homeodomain-like_sf"/>
</dbReference>
<keyword evidence="1" id="KW-0805">Transcription regulation</keyword>
<organism evidence="7 8">
    <name type="scientific">Actinomyces viscosus C505</name>
    <dbReference type="NCBI Taxonomy" id="562973"/>
    <lineage>
        <taxon>Bacteria</taxon>
        <taxon>Bacillati</taxon>
        <taxon>Actinomycetota</taxon>
        <taxon>Actinomycetes</taxon>
        <taxon>Actinomycetales</taxon>
        <taxon>Actinomycetaceae</taxon>
        <taxon>Actinomyces</taxon>
    </lineage>
</organism>
<evidence type="ECO:0000256" key="1">
    <source>
        <dbReference type="ARBA" id="ARBA00023015"/>
    </source>
</evidence>
<protein>
    <recommendedName>
        <fullName evidence="6">HTH tetR-type domain-containing protein</fullName>
    </recommendedName>
</protein>
<feature type="region of interest" description="Disordered" evidence="5">
    <location>
        <begin position="1"/>
        <end position="61"/>
    </location>
</feature>
<evidence type="ECO:0000256" key="2">
    <source>
        <dbReference type="ARBA" id="ARBA00023125"/>
    </source>
</evidence>
<reference evidence="7 8" key="2">
    <citation type="submission" date="2011-10" db="EMBL/GenBank/DDBJ databases">
        <title>The Genome Sequence of Actinomyces viscosus C505.</title>
        <authorList>
            <consortium name="The Broad Institute Genome Sequencing Platform"/>
            <consortium name="The Broad Institute Genome Sequencing Center for Infectious Disease"/>
            <person name="Earl A."/>
            <person name="Ward D."/>
            <person name="Feldgarden M."/>
            <person name="Gevers D."/>
            <person name="Sibley C.D."/>
            <person name="Field T.R."/>
            <person name="Grinwis M."/>
            <person name="Eshaghurshan C.S."/>
            <person name="Surette M.G."/>
            <person name="Young S.K."/>
            <person name="Zeng Q."/>
            <person name="Gargeya S."/>
            <person name="Fitzgerald M."/>
            <person name="Haas B."/>
            <person name="Abouelleil A."/>
            <person name="Alvarado L."/>
            <person name="Arachchi H.M."/>
            <person name="Berlin A."/>
            <person name="Brown A."/>
            <person name="Chapman S.B."/>
            <person name="Chen Z."/>
            <person name="Dunbar C."/>
            <person name="Freedman E."/>
            <person name="Gearin G."/>
            <person name="Goldberg J."/>
            <person name="Griggs A."/>
            <person name="Gujja S."/>
            <person name="Heiman D."/>
            <person name="Howarth C."/>
            <person name="Larson L."/>
            <person name="Lui A."/>
            <person name="MacDonald P.J.P."/>
            <person name="Montmayeur A."/>
            <person name="Murphy C."/>
            <person name="Neiman D."/>
            <person name="Pearson M."/>
            <person name="Priest M."/>
            <person name="Roberts A."/>
            <person name="Saif S."/>
            <person name="Shea T."/>
            <person name="Shenoy N."/>
            <person name="Sisk P."/>
            <person name="Stolte C."/>
            <person name="Sykes S."/>
            <person name="Wortman J."/>
            <person name="Nusbaum C."/>
            <person name="Birren B."/>
        </authorList>
    </citation>
    <scope>NUCLEOTIDE SEQUENCE [LARGE SCALE GENOMIC DNA]</scope>
    <source>
        <strain evidence="7 8">C505</strain>
    </source>
</reference>
<dbReference type="GO" id="GO:0045892">
    <property type="term" value="P:negative regulation of DNA-templated transcription"/>
    <property type="evidence" value="ECO:0007669"/>
    <property type="project" value="UniProtKB-ARBA"/>
</dbReference>
<dbReference type="PRINTS" id="PR00455">
    <property type="entry name" value="HTHTETR"/>
</dbReference>
<dbReference type="GO" id="GO:0000976">
    <property type="term" value="F:transcription cis-regulatory region binding"/>
    <property type="evidence" value="ECO:0007669"/>
    <property type="project" value="TreeGrafter"/>
</dbReference>
<proteinExistence type="predicted"/>
<keyword evidence="2 4" id="KW-0238">DNA-binding</keyword>
<evidence type="ECO:0000256" key="3">
    <source>
        <dbReference type="ARBA" id="ARBA00023163"/>
    </source>
</evidence>
<name>F2UUW3_ACTVI</name>
<reference evidence="8" key="1">
    <citation type="submission" date="2010-02" db="EMBL/GenBank/DDBJ databases">
        <title>The Genome Sequence of Prevotella oris strain C735.</title>
        <authorList>
            <consortium name="The Broad Institute Genome Sequencing Platform"/>
            <person name="Ward D."/>
            <person name="Feldgarden M."/>
            <person name="Earl A."/>
            <person name="Young S.K."/>
            <person name="Zeng Q."/>
            <person name="Koehrsen M."/>
            <person name="Alvarado L."/>
            <person name="Berlin A."/>
            <person name="Bochicchio J."/>
            <person name="Borenstein D."/>
            <person name="Chapman S.B."/>
            <person name="Chen Z."/>
            <person name="Engels R."/>
            <person name="Freedman E."/>
            <person name="Gellesch M."/>
            <person name="Goldberg J."/>
            <person name="Griggs A."/>
            <person name="Gujja S."/>
            <person name="Heilman E."/>
            <person name="Heiman D."/>
            <person name="Hepburn T."/>
            <person name="Howarth C."/>
            <person name="Jen D."/>
            <person name="Larson L."/>
            <person name="Mehta T."/>
            <person name="Park D."/>
            <person name="Pearson M."/>
            <person name="Roberts A."/>
            <person name="Saif S."/>
            <person name="Shea T."/>
            <person name="Shenoy N."/>
            <person name="Sisk P."/>
            <person name="Stolte C."/>
            <person name="Sykes S."/>
            <person name="Thomson T."/>
            <person name="Walk T."/>
            <person name="White J."/>
            <person name="Yandava C."/>
            <person name="Sibley C.D."/>
            <person name="Field T.R."/>
            <person name="Grinwis M."/>
            <person name="Eshaghurshan C.S."/>
            <person name="Surette M.G."/>
            <person name="Haas B."/>
            <person name="Nusbaum C."/>
            <person name="Birren B."/>
        </authorList>
    </citation>
    <scope>NUCLEOTIDE SEQUENCE [LARGE SCALE GENOMIC DNA]</scope>
    <source>
        <strain evidence="8">C505</strain>
    </source>
</reference>
<dbReference type="FunFam" id="1.10.10.60:FF:000141">
    <property type="entry name" value="TetR family transcriptional regulator"/>
    <property type="match status" value="1"/>
</dbReference>
<dbReference type="PANTHER" id="PTHR30055:SF234">
    <property type="entry name" value="HTH-TYPE TRANSCRIPTIONAL REGULATOR BETI"/>
    <property type="match status" value="1"/>
</dbReference>
<dbReference type="SUPFAM" id="SSF46689">
    <property type="entry name" value="Homeodomain-like"/>
    <property type="match status" value="1"/>
</dbReference>
<accession>F2UUW3</accession>
<dbReference type="HOGENOM" id="CLU_069356_15_0_11"/>
<dbReference type="Pfam" id="PF00440">
    <property type="entry name" value="TetR_N"/>
    <property type="match status" value="1"/>
</dbReference>
<dbReference type="PROSITE" id="PS50977">
    <property type="entry name" value="HTH_TETR_2"/>
    <property type="match status" value="1"/>
</dbReference>
<sequence>MPVCSPTTPPCPPVPGASWADGAWWPSPERHGPWEGGPESAGMPEWLEPGGGSDERGGGSAVNPFLRGLLYSGGMTARSSARGPNSDSDDSGASASDDIREATRALNEAITAFSRAVGAAGQGARRSSESAVAASLDLASRKLASASTAVSGAALGRSGGRRRSEETRARILAAAREVFAAKGYEGASVSDIASAAGFTKGAFYSSFPSKEALFLEVVTCGEESPDEAAREMASPEQWGEQLQELPMEDVVLHLETWLYAIRHEDSRDRLAGSWRRWLRETSLLVARSHGRREPSQQDEETAFGLLAVGIFGRVSAAATTSQEVEPIIQRLSERLLEDGRD</sequence>
<dbReference type="InterPro" id="IPR001647">
    <property type="entry name" value="HTH_TetR"/>
</dbReference>
<dbReference type="eggNOG" id="COG1309">
    <property type="taxonomic scope" value="Bacteria"/>
</dbReference>
<dbReference type="PANTHER" id="PTHR30055">
    <property type="entry name" value="HTH-TYPE TRANSCRIPTIONAL REGULATOR RUTR"/>
    <property type="match status" value="1"/>
</dbReference>
<feature type="domain" description="HTH tetR-type" evidence="6">
    <location>
        <begin position="165"/>
        <end position="225"/>
    </location>
</feature>
<keyword evidence="3" id="KW-0804">Transcription</keyword>
<dbReference type="Proteomes" id="UP000004668">
    <property type="component" value="Unassembled WGS sequence"/>
</dbReference>
<dbReference type="AlphaFoldDB" id="F2UUW3"/>
<dbReference type="Gene3D" id="1.10.357.10">
    <property type="entry name" value="Tetracycline Repressor, domain 2"/>
    <property type="match status" value="1"/>
</dbReference>